<gene>
    <name evidence="2" type="ORF">PVAP13_2NG118403</name>
</gene>
<keyword evidence="3" id="KW-1185">Reference proteome</keyword>
<sequence length="211" mass="22988">MQIDDCLSSTVFCLSFAQHRLQQSAAFPSPDAAIRSFIPPASSKRPSRADRKARRRRRSAAAPASPFAMAVRAGRARTPPTPTGSRLQAPPHSSPAPCAPVPCLSTGRSPPRLRAHLTVLIAPRRPRPSAAGLARRGPRGLAPPRRPRAQPSGRHRLDSSAAARHEQEGEQGTRRRRERGREPEPRRAPAPAPLPWSSRPPRPPGIRGRRP</sequence>
<feature type="compositionally biased region" description="Low complexity" evidence="1">
    <location>
        <begin position="60"/>
        <end position="73"/>
    </location>
</feature>
<evidence type="ECO:0000256" key="1">
    <source>
        <dbReference type="SAM" id="MobiDB-lite"/>
    </source>
</evidence>
<feature type="region of interest" description="Disordered" evidence="1">
    <location>
        <begin position="36"/>
        <end position="211"/>
    </location>
</feature>
<evidence type="ECO:0000313" key="2">
    <source>
        <dbReference type="EMBL" id="KAG2634488.1"/>
    </source>
</evidence>
<comment type="caution">
    <text evidence="2">The sequence shown here is derived from an EMBL/GenBank/DDBJ whole genome shotgun (WGS) entry which is preliminary data.</text>
</comment>
<proteinExistence type="predicted"/>
<evidence type="ECO:0000313" key="3">
    <source>
        <dbReference type="Proteomes" id="UP000823388"/>
    </source>
</evidence>
<dbReference type="EMBL" id="CM029040">
    <property type="protein sequence ID" value="KAG2634488.1"/>
    <property type="molecule type" value="Genomic_DNA"/>
</dbReference>
<accession>A0A8T0VI76</accession>
<organism evidence="2 3">
    <name type="scientific">Panicum virgatum</name>
    <name type="common">Blackwell switchgrass</name>
    <dbReference type="NCBI Taxonomy" id="38727"/>
    <lineage>
        <taxon>Eukaryota</taxon>
        <taxon>Viridiplantae</taxon>
        <taxon>Streptophyta</taxon>
        <taxon>Embryophyta</taxon>
        <taxon>Tracheophyta</taxon>
        <taxon>Spermatophyta</taxon>
        <taxon>Magnoliopsida</taxon>
        <taxon>Liliopsida</taxon>
        <taxon>Poales</taxon>
        <taxon>Poaceae</taxon>
        <taxon>PACMAD clade</taxon>
        <taxon>Panicoideae</taxon>
        <taxon>Panicodae</taxon>
        <taxon>Paniceae</taxon>
        <taxon>Panicinae</taxon>
        <taxon>Panicum</taxon>
        <taxon>Panicum sect. Hiantes</taxon>
    </lineage>
</organism>
<name>A0A8T0VI76_PANVG</name>
<protein>
    <submittedName>
        <fullName evidence="2">Uncharacterized protein</fullName>
    </submittedName>
</protein>
<feature type="compositionally biased region" description="Low complexity" evidence="1">
    <location>
        <begin position="128"/>
        <end position="143"/>
    </location>
</feature>
<dbReference type="AlphaFoldDB" id="A0A8T0VI76"/>
<feature type="compositionally biased region" description="Pro residues" evidence="1">
    <location>
        <begin position="188"/>
        <end position="204"/>
    </location>
</feature>
<dbReference type="Proteomes" id="UP000823388">
    <property type="component" value="Chromosome 2N"/>
</dbReference>
<reference evidence="2" key="1">
    <citation type="submission" date="2020-05" db="EMBL/GenBank/DDBJ databases">
        <title>WGS assembly of Panicum virgatum.</title>
        <authorList>
            <person name="Lovell J.T."/>
            <person name="Jenkins J."/>
            <person name="Shu S."/>
            <person name="Juenger T.E."/>
            <person name="Schmutz J."/>
        </authorList>
    </citation>
    <scope>NUCLEOTIDE SEQUENCE</scope>
    <source>
        <strain evidence="2">AP13</strain>
    </source>
</reference>
<feature type="compositionally biased region" description="Basic and acidic residues" evidence="1">
    <location>
        <begin position="155"/>
        <end position="187"/>
    </location>
</feature>